<feature type="compositionally biased region" description="Low complexity" evidence="3">
    <location>
        <begin position="101"/>
        <end position="112"/>
    </location>
</feature>
<evidence type="ECO:0000256" key="3">
    <source>
        <dbReference type="SAM" id="MobiDB-lite"/>
    </source>
</evidence>
<feature type="compositionally biased region" description="Basic and acidic residues" evidence="3">
    <location>
        <begin position="147"/>
        <end position="162"/>
    </location>
</feature>
<keyword evidence="2" id="KW-0539">Nucleus</keyword>
<feature type="compositionally biased region" description="Polar residues" evidence="3">
    <location>
        <begin position="1"/>
        <end position="11"/>
    </location>
</feature>
<comment type="caution">
    <text evidence="4">The sequence shown here is derived from an EMBL/GenBank/DDBJ whole genome shotgun (WGS) entry which is preliminary data.</text>
</comment>
<organism evidence="4 5">
    <name type="scientific">Choanephora cucurbitarum</name>
    <dbReference type="NCBI Taxonomy" id="101091"/>
    <lineage>
        <taxon>Eukaryota</taxon>
        <taxon>Fungi</taxon>
        <taxon>Fungi incertae sedis</taxon>
        <taxon>Mucoromycota</taxon>
        <taxon>Mucoromycotina</taxon>
        <taxon>Mucoromycetes</taxon>
        <taxon>Mucorales</taxon>
        <taxon>Mucorineae</taxon>
        <taxon>Choanephoraceae</taxon>
        <taxon>Choanephoroideae</taxon>
        <taxon>Choanephora</taxon>
    </lineage>
</organism>
<sequence>MSSSPHPATSTRMREETPTTTHGSRTITLDETIANSANELSSDEEGEQVGVLRLTGDMESRRRRVIQWDDNVIDNEHMNKKKSKICCIYHKPRPVGESSDDSSSSSDDSSNSDSEDSHSGRCNHRHSHRKKKRNPRDVSPNAYERQPVYKDRIKPVNQPQRE</sequence>
<dbReference type="PANTHER" id="PTHR20835:SF0">
    <property type="entry name" value="E3 UBIQUITIN-PROTEIN LIGASE PPP1R11"/>
    <property type="match status" value="1"/>
</dbReference>
<comment type="similarity">
    <text evidence="1 2">Belongs to the YPI1 family.</text>
</comment>
<keyword evidence="5" id="KW-1185">Reference proteome</keyword>
<proteinExistence type="inferred from homology"/>
<dbReference type="GO" id="GO:0004865">
    <property type="term" value="F:protein serine/threonine phosphatase inhibitor activity"/>
    <property type="evidence" value="ECO:0007669"/>
    <property type="project" value="UniProtKB-UniRule"/>
</dbReference>
<comment type="subcellular location">
    <subcellularLocation>
        <location evidence="2">Nucleus</location>
    </subcellularLocation>
</comment>
<dbReference type="Proteomes" id="UP000093000">
    <property type="component" value="Unassembled WGS sequence"/>
</dbReference>
<dbReference type="EMBL" id="LUGH01000036">
    <property type="protein sequence ID" value="OBZ90734.1"/>
    <property type="molecule type" value="Genomic_DNA"/>
</dbReference>
<comment type="function">
    <text evidence="2">Regulator of type 1 phosphatases which maintains protein phosphatase activity under strict control.</text>
</comment>
<dbReference type="STRING" id="101091.A0A1C7NTA8"/>
<evidence type="ECO:0000313" key="5">
    <source>
        <dbReference type="Proteomes" id="UP000093000"/>
    </source>
</evidence>
<gene>
    <name evidence="4" type="primary">YPI1</name>
    <name evidence="4" type="ORF">A0J61_01215</name>
</gene>
<dbReference type="OrthoDB" id="307488at2759"/>
<dbReference type="GO" id="GO:0005634">
    <property type="term" value="C:nucleus"/>
    <property type="evidence" value="ECO:0007669"/>
    <property type="project" value="UniProtKB-SubCell"/>
</dbReference>
<dbReference type="InterPro" id="IPR011107">
    <property type="entry name" value="PPI_Ypi1"/>
</dbReference>
<evidence type="ECO:0000256" key="2">
    <source>
        <dbReference type="RuleBase" id="RU367162"/>
    </source>
</evidence>
<dbReference type="GO" id="GO:0008157">
    <property type="term" value="F:protein phosphatase 1 binding"/>
    <property type="evidence" value="ECO:0007669"/>
    <property type="project" value="TreeGrafter"/>
</dbReference>
<reference evidence="4 5" key="1">
    <citation type="submission" date="2016-03" db="EMBL/GenBank/DDBJ databases">
        <title>Choanephora cucurbitarum.</title>
        <authorList>
            <person name="Min B."/>
            <person name="Park H."/>
            <person name="Park J.-H."/>
            <person name="Shin H.-D."/>
            <person name="Choi I.-G."/>
        </authorList>
    </citation>
    <scope>NUCLEOTIDE SEQUENCE [LARGE SCALE GENOMIC DNA]</scope>
    <source>
        <strain evidence="4 5">KUS-F28377</strain>
    </source>
</reference>
<feature type="compositionally biased region" description="Polar residues" evidence="3">
    <location>
        <begin position="18"/>
        <end position="40"/>
    </location>
</feature>
<feature type="compositionally biased region" description="Basic residues" evidence="3">
    <location>
        <begin position="121"/>
        <end position="134"/>
    </location>
</feature>
<evidence type="ECO:0000313" key="4">
    <source>
        <dbReference type="EMBL" id="OBZ90734.1"/>
    </source>
</evidence>
<name>A0A1C7NTA8_9FUNG</name>
<dbReference type="AlphaFoldDB" id="A0A1C7NTA8"/>
<dbReference type="InParanoid" id="A0A1C7NTA8"/>
<dbReference type="Pfam" id="PF07491">
    <property type="entry name" value="PPI_Ypi1"/>
    <property type="match status" value="1"/>
</dbReference>
<evidence type="ECO:0000256" key="1">
    <source>
        <dbReference type="ARBA" id="ARBA00005605"/>
    </source>
</evidence>
<accession>A0A1C7NTA8</accession>
<protein>
    <recommendedName>
        <fullName evidence="2">Type 1 phosphatases regulator</fullName>
    </recommendedName>
</protein>
<feature type="region of interest" description="Disordered" evidence="3">
    <location>
        <begin position="1"/>
        <end position="60"/>
    </location>
</feature>
<dbReference type="PANTHER" id="PTHR20835">
    <property type="entry name" value="E3 UBIQUITIN-PROTEIN LIGASE PPP1R11-RELATED"/>
    <property type="match status" value="1"/>
</dbReference>
<feature type="region of interest" description="Disordered" evidence="3">
    <location>
        <begin position="88"/>
        <end position="162"/>
    </location>
</feature>